<comment type="caution">
    <text evidence="2">The sequence shown here is derived from an EMBL/GenBank/DDBJ whole genome shotgun (WGS) entry which is preliminary data.</text>
</comment>
<feature type="region of interest" description="Disordered" evidence="1">
    <location>
        <begin position="67"/>
        <end position="90"/>
    </location>
</feature>
<dbReference type="Proteomes" id="UP001341840">
    <property type="component" value="Unassembled WGS sequence"/>
</dbReference>
<evidence type="ECO:0000313" key="3">
    <source>
        <dbReference type="Proteomes" id="UP001341840"/>
    </source>
</evidence>
<accession>A0ABU6Q363</accession>
<dbReference type="EMBL" id="JASCZI010000006">
    <property type="protein sequence ID" value="MED6106267.1"/>
    <property type="molecule type" value="Genomic_DNA"/>
</dbReference>
<evidence type="ECO:0000256" key="1">
    <source>
        <dbReference type="SAM" id="MobiDB-lite"/>
    </source>
</evidence>
<name>A0ABU6Q363_9FABA</name>
<gene>
    <name evidence="2" type="ORF">PIB30_003226</name>
</gene>
<feature type="compositionally biased region" description="Polar residues" evidence="1">
    <location>
        <begin position="70"/>
        <end position="79"/>
    </location>
</feature>
<feature type="region of interest" description="Disordered" evidence="1">
    <location>
        <begin position="108"/>
        <end position="149"/>
    </location>
</feature>
<proteinExistence type="predicted"/>
<organism evidence="2 3">
    <name type="scientific">Stylosanthes scabra</name>
    <dbReference type="NCBI Taxonomy" id="79078"/>
    <lineage>
        <taxon>Eukaryota</taxon>
        <taxon>Viridiplantae</taxon>
        <taxon>Streptophyta</taxon>
        <taxon>Embryophyta</taxon>
        <taxon>Tracheophyta</taxon>
        <taxon>Spermatophyta</taxon>
        <taxon>Magnoliopsida</taxon>
        <taxon>eudicotyledons</taxon>
        <taxon>Gunneridae</taxon>
        <taxon>Pentapetalae</taxon>
        <taxon>rosids</taxon>
        <taxon>fabids</taxon>
        <taxon>Fabales</taxon>
        <taxon>Fabaceae</taxon>
        <taxon>Papilionoideae</taxon>
        <taxon>50 kb inversion clade</taxon>
        <taxon>dalbergioids sensu lato</taxon>
        <taxon>Dalbergieae</taxon>
        <taxon>Pterocarpus clade</taxon>
        <taxon>Stylosanthes</taxon>
    </lineage>
</organism>
<feature type="compositionally biased region" description="Polar residues" evidence="1">
    <location>
        <begin position="108"/>
        <end position="129"/>
    </location>
</feature>
<keyword evidence="3" id="KW-1185">Reference proteome</keyword>
<sequence length="159" mass="18011">MLTEAIPKGCLNQQNLSGQNVNMLHFVLICQSFSELDLAYLDDSVIQESHVSSIKIEQVFPKDVHRKSNEIATSSNNPAKKSIYKESPRKKMKTKIFNDVNLHRSKISRVSNLPSQSRRVSIQTPNSQHSEARSSYRKSRAKSSSSHPKSIYQLLLAEL</sequence>
<protein>
    <submittedName>
        <fullName evidence="2">Uncharacterized protein</fullName>
    </submittedName>
</protein>
<reference evidence="2 3" key="1">
    <citation type="journal article" date="2023" name="Plants (Basel)">
        <title>Bridging the Gap: Combining Genomics and Transcriptomics Approaches to Understand Stylosanthes scabra, an Orphan Legume from the Brazilian Caatinga.</title>
        <authorList>
            <person name="Ferreira-Neto J.R.C."/>
            <person name="da Silva M.D."/>
            <person name="Binneck E."/>
            <person name="de Melo N.F."/>
            <person name="da Silva R.H."/>
            <person name="de Melo A.L.T.M."/>
            <person name="Pandolfi V."/>
            <person name="Bustamante F.O."/>
            <person name="Brasileiro-Vidal A.C."/>
            <person name="Benko-Iseppon A.M."/>
        </authorList>
    </citation>
    <scope>NUCLEOTIDE SEQUENCE [LARGE SCALE GENOMIC DNA]</scope>
    <source>
        <tissue evidence="2">Leaves</tissue>
    </source>
</reference>
<evidence type="ECO:0000313" key="2">
    <source>
        <dbReference type="EMBL" id="MED6106267.1"/>
    </source>
</evidence>